<dbReference type="Gene3D" id="3.75.10.10">
    <property type="entry name" value="L-arginine/glycine Amidinotransferase, Chain A"/>
    <property type="match status" value="1"/>
</dbReference>
<dbReference type="InterPro" id="IPR033199">
    <property type="entry name" value="DDAH-like"/>
</dbReference>
<dbReference type="AlphaFoldDB" id="A0A2M9ARD9"/>
<comment type="caution">
    <text evidence="4">The sequence shown here is derived from an EMBL/GenBank/DDBJ whole genome shotgun (WGS) entry which is preliminary data.</text>
</comment>
<feature type="active site" description="Nucleophile" evidence="3">
    <location>
        <position position="261"/>
    </location>
</feature>
<protein>
    <submittedName>
        <fullName evidence="4">Dimethylargininase</fullName>
    </submittedName>
</protein>
<dbReference type="NCBIfam" id="NF045660">
    <property type="entry name" value="DiMthArgaseDdahStm"/>
    <property type="match status" value="1"/>
</dbReference>
<proteinExistence type="inferred from homology"/>
<dbReference type="GO" id="GO:0006525">
    <property type="term" value="P:arginine metabolic process"/>
    <property type="evidence" value="ECO:0007669"/>
    <property type="project" value="TreeGrafter"/>
</dbReference>
<evidence type="ECO:0000256" key="3">
    <source>
        <dbReference type="PIRSR" id="PIRSR633199-1"/>
    </source>
</evidence>
<dbReference type="GO" id="GO:0016403">
    <property type="term" value="F:dimethylargininase activity"/>
    <property type="evidence" value="ECO:0007669"/>
    <property type="project" value="TreeGrafter"/>
</dbReference>
<dbReference type="PANTHER" id="PTHR12737:SF9">
    <property type="entry name" value="DIMETHYLARGININASE"/>
    <property type="match status" value="1"/>
</dbReference>
<reference evidence="4 5" key="1">
    <citation type="submission" date="2017-11" db="EMBL/GenBank/DDBJ databases">
        <title>Genomic Encyclopedia of Archaeal and Bacterial Type Strains, Phase II (KMG-II): From Individual Species to Whole Genera.</title>
        <authorList>
            <person name="Goeker M."/>
        </authorList>
    </citation>
    <scope>NUCLEOTIDE SEQUENCE [LARGE SCALE GENOMIC DNA]</scope>
    <source>
        <strain evidence="4 5">DSM 27763</strain>
    </source>
</reference>
<dbReference type="SUPFAM" id="SSF55909">
    <property type="entry name" value="Pentein"/>
    <property type="match status" value="1"/>
</dbReference>
<comment type="similarity">
    <text evidence="1">Belongs to the DDAH family.</text>
</comment>
<dbReference type="EMBL" id="PGEZ01000003">
    <property type="protein sequence ID" value="PJJ48276.1"/>
    <property type="molecule type" value="Genomic_DNA"/>
</dbReference>
<evidence type="ECO:0000313" key="4">
    <source>
        <dbReference type="EMBL" id="PJJ48276.1"/>
    </source>
</evidence>
<dbReference type="GO" id="GO:0016597">
    <property type="term" value="F:amino acid binding"/>
    <property type="evidence" value="ECO:0007669"/>
    <property type="project" value="TreeGrafter"/>
</dbReference>
<keyword evidence="2" id="KW-0378">Hydrolase</keyword>
<evidence type="ECO:0000256" key="2">
    <source>
        <dbReference type="ARBA" id="ARBA00022801"/>
    </source>
</evidence>
<gene>
    <name evidence="4" type="ORF">CLV56_3980</name>
</gene>
<dbReference type="RefSeq" id="WP_281254281.1">
    <property type="nucleotide sequence ID" value="NZ_PGEZ01000003.1"/>
</dbReference>
<dbReference type="PANTHER" id="PTHR12737">
    <property type="entry name" value="DIMETHYLARGININE DIMETHYLAMINOHYDROLASE"/>
    <property type="match status" value="1"/>
</dbReference>
<dbReference type="GO" id="GO:0000052">
    <property type="term" value="P:citrulline metabolic process"/>
    <property type="evidence" value="ECO:0007669"/>
    <property type="project" value="TreeGrafter"/>
</dbReference>
<keyword evidence="5" id="KW-1185">Reference proteome</keyword>
<organism evidence="4 5">
    <name type="scientific">Mumia flava</name>
    <dbReference type="NCBI Taxonomy" id="1348852"/>
    <lineage>
        <taxon>Bacteria</taxon>
        <taxon>Bacillati</taxon>
        <taxon>Actinomycetota</taxon>
        <taxon>Actinomycetes</taxon>
        <taxon>Propionibacteriales</taxon>
        <taxon>Nocardioidaceae</taxon>
        <taxon>Mumia</taxon>
    </lineage>
</organism>
<sequence>MSTVAHDRTETVRPRHVALVRPPAATLADGIVTFIDRQPLDLDLAGRQWRGYVEALERNGWPTLEVPGDDTLPDCVFVEDAVVMFDDLAVVTNPAEPARNPETVGAEAYVRGLGGLEVAHISAPATLDGGDVLKVGRTVYVGLTGTTNAEGIAQLTALLEPRGWTVVGVPVTKALHLKSAITALPDGTVIGYGPVVDDPSLFPSYLEVPEEPGAHVVVLADDVLLMSSAAPRTAALLAERGYRIETVDISEFEKLEGCVTCLSVRIR</sequence>
<evidence type="ECO:0000256" key="1">
    <source>
        <dbReference type="ARBA" id="ARBA00008532"/>
    </source>
</evidence>
<name>A0A2M9ARD9_9ACTN</name>
<dbReference type="GO" id="GO:0045429">
    <property type="term" value="P:positive regulation of nitric oxide biosynthetic process"/>
    <property type="evidence" value="ECO:0007669"/>
    <property type="project" value="TreeGrafter"/>
</dbReference>
<feature type="active site" description="Proton donor" evidence="3">
    <location>
        <position position="176"/>
    </location>
</feature>
<accession>A0A2M9ARD9</accession>
<dbReference type="Proteomes" id="UP000230842">
    <property type="component" value="Unassembled WGS sequence"/>
</dbReference>
<evidence type="ECO:0000313" key="5">
    <source>
        <dbReference type="Proteomes" id="UP000230842"/>
    </source>
</evidence>